<dbReference type="InterPro" id="IPR036322">
    <property type="entry name" value="WD40_repeat_dom_sf"/>
</dbReference>
<proteinExistence type="predicted"/>
<dbReference type="Gene3D" id="2.130.10.10">
    <property type="entry name" value="YVTN repeat-like/Quinoprotein amine dehydrogenase"/>
    <property type="match status" value="3"/>
</dbReference>
<dbReference type="InterPro" id="IPR015943">
    <property type="entry name" value="WD40/YVTN_repeat-like_dom_sf"/>
</dbReference>
<dbReference type="PANTHER" id="PTHR19848">
    <property type="entry name" value="WD40 REPEAT PROTEIN"/>
    <property type="match status" value="1"/>
</dbReference>
<accession>A0A7I8VC77</accession>
<protein>
    <submittedName>
        <fullName evidence="4">DgyrCDS2051</fullName>
    </submittedName>
</protein>
<feature type="repeat" description="WD" evidence="3">
    <location>
        <begin position="127"/>
        <end position="161"/>
    </location>
</feature>
<evidence type="ECO:0000313" key="4">
    <source>
        <dbReference type="EMBL" id="CAD5112839.1"/>
    </source>
</evidence>
<dbReference type="PROSITE" id="PS50294">
    <property type="entry name" value="WD_REPEATS_REGION"/>
    <property type="match status" value="2"/>
</dbReference>
<dbReference type="InterPro" id="IPR020472">
    <property type="entry name" value="WD40_PAC1"/>
</dbReference>
<feature type="repeat" description="WD" evidence="3">
    <location>
        <begin position="52"/>
        <end position="83"/>
    </location>
</feature>
<dbReference type="InterPro" id="IPR019775">
    <property type="entry name" value="WD40_repeat_CS"/>
</dbReference>
<reference evidence="4 5" key="1">
    <citation type="submission" date="2020-08" db="EMBL/GenBank/DDBJ databases">
        <authorList>
            <person name="Hejnol A."/>
        </authorList>
    </citation>
    <scope>NUCLEOTIDE SEQUENCE [LARGE SCALE GENOMIC DNA]</scope>
</reference>
<dbReference type="PROSITE" id="PS00678">
    <property type="entry name" value="WD_REPEATS_1"/>
    <property type="match status" value="1"/>
</dbReference>
<organism evidence="4 5">
    <name type="scientific">Dimorphilus gyrociliatus</name>
    <dbReference type="NCBI Taxonomy" id="2664684"/>
    <lineage>
        <taxon>Eukaryota</taxon>
        <taxon>Metazoa</taxon>
        <taxon>Spiralia</taxon>
        <taxon>Lophotrochozoa</taxon>
        <taxon>Annelida</taxon>
        <taxon>Polychaeta</taxon>
        <taxon>Polychaeta incertae sedis</taxon>
        <taxon>Dinophilidae</taxon>
        <taxon>Dimorphilus</taxon>
    </lineage>
</organism>
<dbReference type="InterPro" id="IPR001680">
    <property type="entry name" value="WD40_rpt"/>
</dbReference>
<keyword evidence="2" id="KW-0677">Repeat</keyword>
<dbReference type="PRINTS" id="PR00320">
    <property type="entry name" value="GPROTEINBRPT"/>
</dbReference>
<gene>
    <name evidence="4" type="ORF">DGYR_LOCUS1909</name>
</gene>
<comment type="caution">
    <text evidence="4">The sequence shown here is derived from an EMBL/GenBank/DDBJ whole genome shotgun (WGS) entry which is preliminary data.</text>
</comment>
<dbReference type="Proteomes" id="UP000549394">
    <property type="component" value="Unassembled WGS sequence"/>
</dbReference>
<keyword evidence="5" id="KW-1185">Reference proteome</keyword>
<feature type="repeat" description="WD" evidence="3">
    <location>
        <begin position="622"/>
        <end position="654"/>
    </location>
</feature>
<dbReference type="SUPFAM" id="SSF50978">
    <property type="entry name" value="WD40 repeat-like"/>
    <property type="match status" value="2"/>
</dbReference>
<keyword evidence="1 3" id="KW-0853">WD repeat</keyword>
<dbReference type="OrthoDB" id="6262491at2759"/>
<evidence type="ECO:0000313" key="5">
    <source>
        <dbReference type="Proteomes" id="UP000549394"/>
    </source>
</evidence>
<evidence type="ECO:0000256" key="2">
    <source>
        <dbReference type="ARBA" id="ARBA00022737"/>
    </source>
</evidence>
<dbReference type="AlphaFoldDB" id="A0A7I8VC77"/>
<evidence type="ECO:0000256" key="1">
    <source>
        <dbReference type="ARBA" id="ARBA00022574"/>
    </source>
</evidence>
<name>A0A7I8VC77_9ANNE</name>
<dbReference type="SMART" id="SM00320">
    <property type="entry name" value="WD40"/>
    <property type="match status" value="9"/>
</dbReference>
<dbReference type="EMBL" id="CAJFCJ010000003">
    <property type="protein sequence ID" value="CAD5112839.1"/>
    <property type="molecule type" value="Genomic_DNA"/>
</dbReference>
<dbReference type="Pfam" id="PF00400">
    <property type="entry name" value="WD40"/>
    <property type="match status" value="4"/>
</dbReference>
<dbReference type="PANTHER" id="PTHR19848:SF8">
    <property type="entry name" value="F-BOX AND WD REPEAT DOMAIN CONTAINING 7"/>
    <property type="match status" value="1"/>
</dbReference>
<sequence>MSIEQQFYFAHIHTRAITALGYNPARREILAGCEDGFIKVWDVDEGKSTVSYQEHNGWVTDFLYWPEVKMLISASNDGWLIIWGSGGTAVDHIHIKRPVYKLSLLINNRKKQLLCGLNGAIHCYDLDPAHAAGITSLSLFKDSENNVWIVTGSFDRTVKIWTADGKRIHTVEDAAFHANVTGLCYINRTRTIWVVAGGTYPLIFDPKSGENVTEFLGNFENDAEEGMNKYSLQLIQWFNEPNIVVGSTSRRCLIVWKYNTSGCITTLRTSSEMECLTYTSKVPMLLFSADQTGTVTKWERKESNHFMYTKEYLSILEAHKLMKTKKKYADKYARTVNISVLNNIKESMILFLIIQFDRELREKNKIPEKTKNRRQISSQYSFNKPLIGKNKNASHPHTSILRMKFVEELDFLVGTCEDGNIYVWGFDLNAVSVLKNMKSDSESDGVDAETREKYHILLTKDEETEVDLEALKAQKRDRMEEDSVTNRVAGFVCQHILSEHKSIVTSLSILLHSKIIKETVPTTENEEGYKEIEKTVEHMFAITAGWDKRICVWDLNEGELQTVFRDPAAEKGDSAEIASDGEITDLDYCPSKNLFAYSSTDKLVYIRQFSLDGSKMKLENTLQGHTLDVTCIRWSPQTEKWVTASEDGTIRIWSDDGMNQEVILAAGGSVHAICIDKITGAIIAGVEEVMKVYEVEKYRLMQTNYGHIMNIRDVIHVPERDQYITVAWDCSMRLWNSWKKPKKIMAQRKKNESDVFAMLRQGRITADEIDSMSSVGSSNPLAL</sequence>
<evidence type="ECO:0000256" key="3">
    <source>
        <dbReference type="PROSITE-ProRule" id="PRU00221"/>
    </source>
</evidence>
<dbReference type="PROSITE" id="PS50082">
    <property type="entry name" value="WD_REPEATS_2"/>
    <property type="match status" value="4"/>
</dbReference>
<feature type="repeat" description="WD" evidence="3">
    <location>
        <begin position="10"/>
        <end position="51"/>
    </location>
</feature>